<dbReference type="EMBL" id="CAJNOI010005252">
    <property type="protein sequence ID" value="CAF1562408.1"/>
    <property type="molecule type" value="Genomic_DNA"/>
</dbReference>
<keyword evidence="3" id="KW-1185">Reference proteome</keyword>
<comment type="caution">
    <text evidence="1">The sequence shown here is derived from an EMBL/GenBank/DDBJ whole genome shotgun (WGS) entry which is preliminary data.</text>
</comment>
<reference evidence="1" key="1">
    <citation type="submission" date="2021-02" db="EMBL/GenBank/DDBJ databases">
        <authorList>
            <person name="Nowell W R."/>
        </authorList>
    </citation>
    <scope>NUCLEOTIDE SEQUENCE</scope>
</reference>
<proteinExistence type="predicted"/>
<dbReference type="EMBL" id="CAJNOM010005657">
    <property type="protein sequence ID" value="CAF1665306.1"/>
    <property type="molecule type" value="Genomic_DNA"/>
</dbReference>
<name>A0A815XWG1_9BILA</name>
<protein>
    <submittedName>
        <fullName evidence="1">Uncharacterized protein</fullName>
    </submittedName>
</protein>
<sequence>TSYYVTFDRHRLLANQHSGFAHLIDIPFDNDSIHSFFGYGSSRDITPIQLVIEYTHYSLQQILQDLDYKHSSAAFLNILFDFITYSSDTDLLFINQAQFQPVP</sequence>
<evidence type="ECO:0000313" key="3">
    <source>
        <dbReference type="Proteomes" id="UP000663832"/>
    </source>
</evidence>
<evidence type="ECO:0000313" key="4">
    <source>
        <dbReference type="Proteomes" id="UP000663877"/>
    </source>
</evidence>
<accession>A0A815XWG1</accession>
<dbReference type="Proteomes" id="UP000663832">
    <property type="component" value="Unassembled WGS sequence"/>
</dbReference>
<gene>
    <name evidence="1" type="ORF">BJG266_LOCUS47059</name>
    <name evidence="2" type="ORF">QVE165_LOCUS64099</name>
</gene>
<evidence type="ECO:0000313" key="1">
    <source>
        <dbReference type="EMBL" id="CAF1562408.1"/>
    </source>
</evidence>
<feature type="non-terminal residue" evidence="1">
    <location>
        <position position="103"/>
    </location>
</feature>
<organism evidence="1 4">
    <name type="scientific">Adineta steineri</name>
    <dbReference type="NCBI Taxonomy" id="433720"/>
    <lineage>
        <taxon>Eukaryota</taxon>
        <taxon>Metazoa</taxon>
        <taxon>Spiralia</taxon>
        <taxon>Gnathifera</taxon>
        <taxon>Rotifera</taxon>
        <taxon>Eurotatoria</taxon>
        <taxon>Bdelloidea</taxon>
        <taxon>Adinetida</taxon>
        <taxon>Adinetidae</taxon>
        <taxon>Adineta</taxon>
    </lineage>
</organism>
<dbReference type="Proteomes" id="UP000663877">
    <property type="component" value="Unassembled WGS sequence"/>
</dbReference>
<dbReference type="AlphaFoldDB" id="A0A815XWG1"/>
<evidence type="ECO:0000313" key="2">
    <source>
        <dbReference type="EMBL" id="CAF1665306.1"/>
    </source>
</evidence>